<dbReference type="EMBL" id="CP104964">
    <property type="protein sequence ID" value="UXN67848.1"/>
    <property type="molecule type" value="Genomic_DNA"/>
</dbReference>
<keyword evidence="2" id="KW-1185">Reference proteome</keyword>
<dbReference type="PANTHER" id="PTHR35279">
    <property type="match status" value="1"/>
</dbReference>
<dbReference type="Proteomes" id="UP001061862">
    <property type="component" value="Plasmid p_unnamed1"/>
</dbReference>
<geneLocation type="plasmid" evidence="1 2">
    <name>p_unnamed1</name>
</geneLocation>
<dbReference type="SUPFAM" id="SSF75005">
    <property type="entry name" value="Arabinanase/levansucrase/invertase"/>
    <property type="match status" value="1"/>
</dbReference>
<evidence type="ECO:0000313" key="2">
    <source>
        <dbReference type="Proteomes" id="UP001061862"/>
    </source>
</evidence>
<organism evidence="1 2">
    <name type="scientific">Devosia neptuniae</name>
    <dbReference type="NCBI Taxonomy" id="191302"/>
    <lineage>
        <taxon>Bacteria</taxon>
        <taxon>Pseudomonadati</taxon>
        <taxon>Pseudomonadota</taxon>
        <taxon>Alphaproteobacteria</taxon>
        <taxon>Hyphomicrobiales</taxon>
        <taxon>Devosiaceae</taxon>
        <taxon>Devosia</taxon>
    </lineage>
</organism>
<gene>
    <name evidence="1" type="ORF">N8A98_01955</name>
</gene>
<proteinExistence type="predicted"/>
<name>A0ABY6C6D0_9HYPH</name>
<accession>A0ABY6C6D0</accession>
<dbReference type="PANTHER" id="PTHR35279:SF1">
    <property type="entry name" value="ARABINANASE_LEVANSUCRASE_INVERTASE"/>
    <property type="match status" value="1"/>
</dbReference>
<sequence length="304" mass="34490">MKWLHRGLIFNPAGKFDWAVSHALQPTPLVLTDRIRIFVGLRDAQGVSRIGSVDLDKDDPTQIIGHSSTPILDIGEDGCFDENGVVPSAVVQHEGRLYLYYAGYQLGTKVRFAVLGGLAVSDDQGQTFRRHQRVPVFERTDTETLFRVPHTVRHQDGLWKVWYGGGDHFITGADKTLPVYNVRYTESDTPYAFPRPGRVFLDVAGAEYRIGRPFLFSRAENDHYLFYGYSTEDRPYRLGFARSSDLQTWQRHDQDIGLDVAPEGWDSEMIAYPGLAQVGDRVFMFYNGRAYGKDGFGLAELLEW</sequence>
<keyword evidence="1" id="KW-0614">Plasmid</keyword>
<keyword evidence="1" id="KW-0378">Hydrolase</keyword>
<evidence type="ECO:0000313" key="1">
    <source>
        <dbReference type="EMBL" id="UXN67848.1"/>
    </source>
</evidence>
<dbReference type="InterPro" id="IPR023296">
    <property type="entry name" value="Glyco_hydro_beta-prop_sf"/>
</dbReference>
<dbReference type="GO" id="GO:0016787">
    <property type="term" value="F:hydrolase activity"/>
    <property type="evidence" value="ECO:0007669"/>
    <property type="project" value="UniProtKB-KW"/>
</dbReference>
<dbReference type="RefSeq" id="WP_262165356.1">
    <property type="nucleotide sequence ID" value="NZ_CP104964.1"/>
</dbReference>
<reference evidence="1 2" key="1">
    <citation type="submission" date="2022-09" db="EMBL/GenBank/DDBJ databases">
        <title>Interaction between co-microsymbionts with complementary sets of symbiotic genes in legume-rhizobium systems.</title>
        <authorList>
            <person name="Safronova V."/>
            <person name="Sazanova A."/>
            <person name="Afonin A."/>
            <person name="Chirak E."/>
        </authorList>
    </citation>
    <scope>NUCLEOTIDE SEQUENCE [LARGE SCALE GENOMIC DNA]</scope>
    <source>
        <strain evidence="1 2">A18/4-1</strain>
        <plasmid evidence="1 2">p_unnamed1</plasmid>
    </source>
</reference>
<protein>
    <submittedName>
        <fullName evidence="1">Glucosyl hydrolase</fullName>
    </submittedName>
</protein>
<dbReference type="Gene3D" id="2.115.10.20">
    <property type="entry name" value="Glycosyl hydrolase domain, family 43"/>
    <property type="match status" value="2"/>
</dbReference>